<feature type="transmembrane region" description="Helical" evidence="4">
    <location>
        <begin position="62"/>
        <end position="81"/>
    </location>
</feature>
<dbReference type="InterPro" id="IPR005467">
    <property type="entry name" value="His_kinase_dom"/>
</dbReference>
<accession>A0ABW8K2J6</accession>
<reference evidence="6 7" key="1">
    <citation type="submission" date="2020-10" db="EMBL/GenBank/DDBJ databases">
        <title>Phylogeny of dyella-like bacteria.</title>
        <authorList>
            <person name="Fu J."/>
        </authorList>
    </citation>
    <scope>NUCLEOTIDE SEQUENCE [LARGE SCALE GENOMIC DNA]</scope>
    <source>
        <strain evidence="6 7">BB4</strain>
    </source>
</reference>
<dbReference type="PANTHER" id="PTHR43065">
    <property type="entry name" value="SENSOR HISTIDINE KINASE"/>
    <property type="match status" value="1"/>
</dbReference>
<dbReference type="GO" id="GO:0016301">
    <property type="term" value="F:kinase activity"/>
    <property type="evidence" value="ECO:0007669"/>
    <property type="project" value="UniProtKB-KW"/>
</dbReference>
<gene>
    <name evidence="6" type="ORF">ISS97_07165</name>
</gene>
<evidence type="ECO:0000256" key="2">
    <source>
        <dbReference type="ARBA" id="ARBA00012438"/>
    </source>
</evidence>
<keyword evidence="6" id="KW-0418">Kinase</keyword>
<proteinExistence type="predicted"/>
<feature type="coiled-coil region" evidence="3">
    <location>
        <begin position="190"/>
        <end position="217"/>
    </location>
</feature>
<evidence type="ECO:0000256" key="1">
    <source>
        <dbReference type="ARBA" id="ARBA00000085"/>
    </source>
</evidence>
<feature type="transmembrane region" description="Helical" evidence="4">
    <location>
        <begin position="32"/>
        <end position="50"/>
    </location>
</feature>
<dbReference type="Gene3D" id="3.30.565.10">
    <property type="entry name" value="Histidine kinase-like ATPase, C-terminal domain"/>
    <property type="match status" value="1"/>
</dbReference>
<dbReference type="Proteomes" id="UP001620408">
    <property type="component" value="Unassembled WGS sequence"/>
</dbReference>
<keyword evidence="4" id="KW-0472">Membrane</keyword>
<organism evidence="6 7">
    <name type="scientific">Dyella koreensis</name>
    <dbReference type="NCBI Taxonomy" id="311235"/>
    <lineage>
        <taxon>Bacteria</taxon>
        <taxon>Pseudomonadati</taxon>
        <taxon>Pseudomonadota</taxon>
        <taxon>Gammaproteobacteria</taxon>
        <taxon>Lysobacterales</taxon>
        <taxon>Rhodanobacteraceae</taxon>
        <taxon>Dyella</taxon>
    </lineage>
</organism>
<dbReference type="InterPro" id="IPR036890">
    <property type="entry name" value="HATPase_C_sf"/>
</dbReference>
<dbReference type="PROSITE" id="PS50109">
    <property type="entry name" value="HIS_KIN"/>
    <property type="match status" value="1"/>
</dbReference>
<name>A0ABW8K2J6_9GAMM</name>
<keyword evidence="4" id="KW-1133">Transmembrane helix</keyword>
<keyword evidence="6" id="KW-0808">Transferase</keyword>
<dbReference type="InterPro" id="IPR003594">
    <property type="entry name" value="HATPase_dom"/>
</dbReference>
<sequence>MLRQLWLSAKHWLERAPVSDPVDRRNAVVMQLVLLFIGLMLPINWAYHLLVVGMSKWRGRDLLLAADMATAVAALVAFFLIRTGRFRLAIQLFLAVMLLGLLADSTAIGFTTLMFDQTFIVLSLVVGGLVLGRRALWVILAMLLATFIFAMLVDAQALVSEGKPSAAAFGNLPSTMISYLLITIVIDRCVNALRESLDESNERGRRLQREMVERERAQAQLLHAQKLEAVGRVASGVAHDFDNVIGVILGFSTQRERLADKGQRALVDALEGVELAARRAAAVSRKLLTFSRNDVAAPQTFDAAEALRELVPMLRQLFGATTRLHLHADMGVALPVRMDRGQFELMLLNIAANARDAMPAESGVFEIEAYREDMASCVLITLRDNGSGMSEQVRARVFEPFYTTKPPGAGTGLGLGVVYDLVTGAGGSIVVDSAPGQGASFSIRLPLAAG</sequence>
<comment type="caution">
    <text evidence="6">The sequence shown here is derived from an EMBL/GenBank/DDBJ whole genome shotgun (WGS) entry which is preliminary data.</text>
</comment>
<dbReference type="SUPFAM" id="SSF55874">
    <property type="entry name" value="ATPase domain of HSP90 chaperone/DNA topoisomerase II/histidine kinase"/>
    <property type="match status" value="1"/>
</dbReference>
<evidence type="ECO:0000256" key="4">
    <source>
        <dbReference type="SAM" id="Phobius"/>
    </source>
</evidence>
<dbReference type="Pfam" id="PF02518">
    <property type="entry name" value="HATPase_c"/>
    <property type="match status" value="1"/>
</dbReference>
<dbReference type="PANTHER" id="PTHR43065:SF42">
    <property type="entry name" value="TWO-COMPONENT SENSOR PPRA"/>
    <property type="match status" value="1"/>
</dbReference>
<dbReference type="PRINTS" id="PR00344">
    <property type="entry name" value="BCTRLSENSOR"/>
</dbReference>
<dbReference type="RefSeq" id="WP_379986948.1">
    <property type="nucleotide sequence ID" value="NZ_JADIKD010000008.1"/>
</dbReference>
<evidence type="ECO:0000256" key="3">
    <source>
        <dbReference type="SAM" id="Coils"/>
    </source>
</evidence>
<evidence type="ECO:0000259" key="5">
    <source>
        <dbReference type="PROSITE" id="PS50109"/>
    </source>
</evidence>
<keyword evidence="7" id="KW-1185">Reference proteome</keyword>
<dbReference type="EC" id="2.7.13.3" evidence="2"/>
<feature type="domain" description="Histidine kinase" evidence="5">
    <location>
        <begin position="236"/>
        <end position="449"/>
    </location>
</feature>
<feature type="transmembrane region" description="Helical" evidence="4">
    <location>
        <begin position="135"/>
        <end position="153"/>
    </location>
</feature>
<keyword evidence="3" id="KW-0175">Coiled coil</keyword>
<keyword evidence="4" id="KW-0812">Transmembrane</keyword>
<dbReference type="SMART" id="SM00387">
    <property type="entry name" value="HATPase_c"/>
    <property type="match status" value="1"/>
</dbReference>
<dbReference type="EMBL" id="JADIKD010000008">
    <property type="protein sequence ID" value="MFK2917036.1"/>
    <property type="molecule type" value="Genomic_DNA"/>
</dbReference>
<feature type="transmembrane region" description="Helical" evidence="4">
    <location>
        <begin position="93"/>
        <end position="115"/>
    </location>
</feature>
<evidence type="ECO:0000313" key="6">
    <source>
        <dbReference type="EMBL" id="MFK2917036.1"/>
    </source>
</evidence>
<evidence type="ECO:0000313" key="7">
    <source>
        <dbReference type="Proteomes" id="UP001620408"/>
    </source>
</evidence>
<dbReference type="Gene3D" id="1.10.287.130">
    <property type="match status" value="1"/>
</dbReference>
<protein>
    <recommendedName>
        <fullName evidence="2">histidine kinase</fullName>
        <ecNumber evidence="2">2.7.13.3</ecNumber>
    </recommendedName>
</protein>
<dbReference type="InterPro" id="IPR004358">
    <property type="entry name" value="Sig_transdc_His_kin-like_C"/>
</dbReference>
<comment type="catalytic activity">
    <reaction evidence="1">
        <text>ATP + protein L-histidine = ADP + protein N-phospho-L-histidine.</text>
        <dbReference type="EC" id="2.7.13.3"/>
    </reaction>
</comment>